<accession>R4V5D1</accession>
<evidence type="ECO:0000313" key="11">
    <source>
        <dbReference type="EMBL" id="AGM40240.1"/>
    </source>
</evidence>
<comment type="subcellular location">
    <subcellularLocation>
        <location evidence="9">Cell membrane</location>
    </subcellularLocation>
</comment>
<dbReference type="UniPathway" id="UPA00958"/>
<feature type="active site" description="Proton acceptor" evidence="7">
    <location>
        <position position="61"/>
    </location>
</feature>
<dbReference type="PANTHER" id="PTHR42755">
    <property type="entry name" value="3-DEOXY-MANNO-OCTULOSONATE CYTIDYLYLTRANSFERASE"/>
    <property type="match status" value="1"/>
</dbReference>
<evidence type="ECO:0000256" key="6">
    <source>
        <dbReference type="ARBA" id="ARBA00049183"/>
    </source>
</evidence>
<keyword evidence="4 9" id="KW-0808">Transferase</keyword>
<dbReference type="GO" id="GO:0009244">
    <property type="term" value="P:lipopolysaccharide core region biosynthetic process"/>
    <property type="evidence" value="ECO:0007669"/>
    <property type="project" value="UniProtKB-UniRule"/>
</dbReference>
<dbReference type="Gene3D" id="3.40.50.2000">
    <property type="entry name" value="Glycogen Phosphorylase B"/>
    <property type="match status" value="1"/>
</dbReference>
<feature type="site" description="Transition state stabilizer" evidence="8">
    <location>
        <position position="129"/>
    </location>
</feature>
<dbReference type="InterPro" id="IPR007507">
    <property type="entry name" value="Glycos_transf_N"/>
</dbReference>
<dbReference type="AlphaFoldDB" id="R4V5D1"/>
<dbReference type="eggNOG" id="COG1519">
    <property type="taxonomic scope" value="Bacteria"/>
</dbReference>
<dbReference type="InterPro" id="IPR039901">
    <property type="entry name" value="Kdotransferase"/>
</dbReference>
<keyword evidence="9" id="KW-1003">Cell membrane</keyword>
<comment type="function">
    <text evidence="9">Involved in lipopolysaccharide (LPS) biosynthesis. Catalyzes the transfer of 3-deoxy-D-manno-octulosonate (Kdo) residue(s) from CMP-Kdo to lipid IV(A), the tetraacyldisaccharide-1,4'-bisphosphate precursor of lipid A.</text>
</comment>
<dbReference type="InterPro" id="IPR038107">
    <property type="entry name" value="Glycos_transf_N_sf"/>
</dbReference>
<reference evidence="11 12" key="1">
    <citation type="journal article" date="2013" name="Genome Announc.">
        <title>Draft Genome of Spiribacter salinus M19-40, an Abundant Gammaproteobacterium in Aquatic Hypersaline Environments.</title>
        <authorList>
            <person name="Leon M.J."/>
            <person name="Ghai R."/>
            <person name="Fernandez A.B."/>
            <person name="Sanchez-Porro C."/>
            <person name="Rodriguez-Valera F."/>
            <person name="Ventosa A."/>
        </authorList>
    </citation>
    <scope>NUCLEOTIDE SEQUENCE [LARGE SCALE GENOMIC DNA]</scope>
    <source>
        <strain evidence="11">M19-40</strain>
    </source>
</reference>
<dbReference type="Pfam" id="PF04413">
    <property type="entry name" value="Glycos_transf_N"/>
    <property type="match status" value="1"/>
</dbReference>
<name>R4V5D1_9GAMM</name>
<dbReference type="EMBL" id="CP005963">
    <property type="protein sequence ID" value="AGM40240.1"/>
    <property type="molecule type" value="Genomic_DNA"/>
</dbReference>
<dbReference type="GO" id="GO:0005886">
    <property type="term" value="C:plasma membrane"/>
    <property type="evidence" value="ECO:0007669"/>
    <property type="project" value="UniProtKB-SubCell"/>
</dbReference>
<dbReference type="KEGG" id="ssal:SPISAL_00695"/>
<protein>
    <recommendedName>
        <fullName evidence="3 9">3-deoxy-D-manno-octulosonic acid transferase</fullName>
        <shortName evidence="9">Kdo transferase</shortName>
        <ecNumber evidence="2 9">2.4.99.12</ecNumber>
    </recommendedName>
    <alternativeName>
        <fullName evidence="5 9">Lipid IV(A) 3-deoxy-D-manno-octulosonic acid transferase</fullName>
    </alternativeName>
</protein>
<dbReference type="RefSeq" id="WP_016352547.1">
    <property type="nucleotide sequence ID" value="NC_021291.1"/>
</dbReference>
<keyword evidence="12" id="KW-1185">Reference proteome</keyword>
<evidence type="ECO:0000313" key="12">
    <source>
        <dbReference type="Proteomes" id="UP000017881"/>
    </source>
</evidence>
<dbReference type="GO" id="GO:0043842">
    <property type="term" value="F:Kdo transferase activity"/>
    <property type="evidence" value="ECO:0007669"/>
    <property type="project" value="UniProtKB-EC"/>
</dbReference>
<dbReference type="PANTHER" id="PTHR42755:SF1">
    <property type="entry name" value="3-DEOXY-D-MANNO-OCTULOSONIC ACID TRANSFERASE, MITOCHONDRIAL-RELATED"/>
    <property type="match status" value="1"/>
</dbReference>
<evidence type="ECO:0000256" key="9">
    <source>
        <dbReference type="RuleBase" id="RU365103"/>
    </source>
</evidence>
<dbReference type="SUPFAM" id="SSF53756">
    <property type="entry name" value="UDP-Glycosyltransferase/glycogen phosphorylase"/>
    <property type="match status" value="1"/>
</dbReference>
<feature type="site" description="Transition state stabilizer" evidence="8">
    <location>
        <position position="207"/>
    </location>
</feature>
<comment type="catalytic activity">
    <reaction evidence="6 9">
        <text>lipid IVA (E. coli) + CMP-3-deoxy-beta-D-manno-octulosonate = alpha-Kdo-(2-&gt;6)-lipid IVA (E. coli) + CMP + H(+)</text>
        <dbReference type="Rhea" id="RHEA:28066"/>
        <dbReference type="ChEBI" id="CHEBI:15378"/>
        <dbReference type="ChEBI" id="CHEBI:58603"/>
        <dbReference type="ChEBI" id="CHEBI:60364"/>
        <dbReference type="ChEBI" id="CHEBI:60377"/>
        <dbReference type="ChEBI" id="CHEBI:85987"/>
        <dbReference type="EC" id="2.4.99.12"/>
    </reaction>
</comment>
<gene>
    <name evidence="11" type="ORF">SPISAL_00695</name>
</gene>
<comment type="pathway">
    <text evidence="1 9">Bacterial outer membrane biogenesis; LPS core biosynthesis.</text>
</comment>
<evidence type="ECO:0000256" key="5">
    <source>
        <dbReference type="ARBA" id="ARBA00031445"/>
    </source>
</evidence>
<proteinExistence type="inferred from homology"/>
<feature type="domain" description="3-deoxy-D-manno-octulosonic-acid transferase N-terminal" evidence="10">
    <location>
        <begin position="35"/>
        <end position="210"/>
    </location>
</feature>
<keyword evidence="9" id="KW-0448">Lipopolysaccharide biosynthesis</keyword>
<dbReference type="HOGENOM" id="CLU_036146_2_0_6"/>
<dbReference type="Proteomes" id="UP000017881">
    <property type="component" value="Chromosome"/>
</dbReference>
<dbReference type="OrthoDB" id="9789797at2"/>
<evidence type="ECO:0000259" key="10">
    <source>
        <dbReference type="Pfam" id="PF04413"/>
    </source>
</evidence>
<evidence type="ECO:0000256" key="3">
    <source>
        <dbReference type="ARBA" id="ARBA00019077"/>
    </source>
</evidence>
<organism evidence="11 12">
    <name type="scientific">Spiribacter salinus M19-40</name>
    <dbReference type="NCBI Taxonomy" id="1260251"/>
    <lineage>
        <taxon>Bacteria</taxon>
        <taxon>Pseudomonadati</taxon>
        <taxon>Pseudomonadota</taxon>
        <taxon>Gammaproteobacteria</taxon>
        <taxon>Chromatiales</taxon>
        <taxon>Ectothiorhodospiraceae</taxon>
        <taxon>Spiribacter</taxon>
    </lineage>
</organism>
<evidence type="ECO:0000256" key="1">
    <source>
        <dbReference type="ARBA" id="ARBA00004713"/>
    </source>
</evidence>
<comment type="similarity">
    <text evidence="9">Belongs to the glycosyltransferase group 1 family.</text>
</comment>
<dbReference type="Gene3D" id="3.40.50.11720">
    <property type="entry name" value="3-Deoxy-D-manno-octulosonic-acid transferase, N-terminal domain"/>
    <property type="match status" value="1"/>
</dbReference>
<sequence>MTPTGYRFLTRLSVPMVLAYLWWRGRREVNYRAGLRERLALGEPLSGMGGRIWVHAASVGEVRAVVPIIEGLQRAGHALLVTTNTPGGRAALEQACDDGVAIAYPPLDTPGAVERFMAHWRPCAGVFVELELWPNRLLALAKAQVPVVLVNARLSERSLVRYQRLGELMPRALEGVRCVLAQTSADQARLVQLGIPAERIQVAGNLKFDQALDETQISAGQALRRRIGPGRPVWVAASVREGEQDGVLTAHALLRETCPDALLILVPRHPQRGERPTGAVVAQRSLGEVVTPDTQILYADTLGELVMFLAAADVAFVGGSWVPVGGHNPLEPAALGLPVLMGPAVTNFQAVDTLLGQAGGRQQVADGPALGQALTGLFTDEVARQRAGEAARQVVSAHRGAADHTLAAIGELLN</sequence>
<keyword evidence="9" id="KW-0472">Membrane</keyword>
<evidence type="ECO:0000256" key="7">
    <source>
        <dbReference type="PIRSR" id="PIRSR639901-1"/>
    </source>
</evidence>
<evidence type="ECO:0000256" key="2">
    <source>
        <dbReference type="ARBA" id="ARBA00012621"/>
    </source>
</evidence>
<evidence type="ECO:0000256" key="8">
    <source>
        <dbReference type="PIRSR" id="PIRSR639901-2"/>
    </source>
</evidence>
<evidence type="ECO:0000256" key="4">
    <source>
        <dbReference type="ARBA" id="ARBA00022679"/>
    </source>
</evidence>
<dbReference type="GO" id="GO:0009245">
    <property type="term" value="P:lipid A biosynthetic process"/>
    <property type="evidence" value="ECO:0007669"/>
    <property type="project" value="TreeGrafter"/>
</dbReference>
<dbReference type="EC" id="2.4.99.12" evidence="2 9"/>